<dbReference type="Pfam" id="PF00254">
    <property type="entry name" value="FKBP_C"/>
    <property type="match status" value="1"/>
</dbReference>
<evidence type="ECO:0000256" key="1">
    <source>
        <dbReference type="ARBA" id="ARBA00000971"/>
    </source>
</evidence>
<evidence type="ECO:0000256" key="3">
    <source>
        <dbReference type="ARBA" id="ARBA00023110"/>
    </source>
</evidence>
<keyword evidence="3 6" id="KW-0697">Rotamase</keyword>
<dbReference type="RefSeq" id="XP_022464938.1">
    <property type="nucleotide sequence ID" value="XM_022608442.1"/>
</dbReference>
<accession>J7RZN0</accession>
<dbReference type="EC" id="5.2.1.8" evidence="2 6"/>
<feature type="signal peptide" evidence="7">
    <location>
        <begin position="1"/>
        <end position="19"/>
    </location>
</feature>
<protein>
    <recommendedName>
        <fullName evidence="2 6">peptidylprolyl isomerase</fullName>
        <ecNumber evidence="2 6">5.2.1.8</ecNumber>
    </recommendedName>
</protein>
<dbReference type="GO" id="GO:0003755">
    <property type="term" value="F:peptidyl-prolyl cis-trans isomerase activity"/>
    <property type="evidence" value="ECO:0007669"/>
    <property type="project" value="UniProtKB-KW"/>
</dbReference>
<proteinExistence type="inferred from homology"/>
<reference evidence="10" key="2">
    <citation type="submission" date="2012-08" db="EMBL/GenBank/DDBJ databases">
        <title>Genome sequence of Kazachstania naganishii.</title>
        <authorList>
            <person name="Gordon J.L."/>
            <person name="Armisen D."/>
            <person name="Proux-Wera E."/>
            <person name="OhEigeartaigh S.S."/>
            <person name="Byrne K.P."/>
            <person name="Wolfe K.H."/>
        </authorList>
    </citation>
    <scope>NUCLEOTIDE SEQUENCE [LARGE SCALE GENOMIC DNA]</scope>
    <source>
        <strain evidence="10">ATCC MYA-139 / BCRC 22969 / CBS 8797 / CCRC 22969 / KCTC 17520 / NBRC 10181 / NCYC 3082</strain>
    </source>
</reference>
<dbReference type="EMBL" id="HE978319">
    <property type="protein sequence ID" value="CCK70692.1"/>
    <property type="molecule type" value="Genomic_DNA"/>
</dbReference>
<evidence type="ECO:0000256" key="6">
    <source>
        <dbReference type="PROSITE-ProRule" id="PRU00277"/>
    </source>
</evidence>
<dbReference type="SUPFAM" id="SSF54534">
    <property type="entry name" value="FKBP-like"/>
    <property type="match status" value="1"/>
</dbReference>
<evidence type="ECO:0000313" key="9">
    <source>
        <dbReference type="EMBL" id="CCK70692.1"/>
    </source>
</evidence>
<dbReference type="Proteomes" id="UP000006310">
    <property type="component" value="Chromosome 6"/>
</dbReference>
<comment type="catalytic activity">
    <reaction evidence="1 6">
        <text>[protein]-peptidylproline (omega=180) = [protein]-peptidylproline (omega=0)</text>
        <dbReference type="Rhea" id="RHEA:16237"/>
        <dbReference type="Rhea" id="RHEA-COMP:10747"/>
        <dbReference type="Rhea" id="RHEA-COMP:10748"/>
        <dbReference type="ChEBI" id="CHEBI:83833"/>
        <dbReference type="ChEBI" id="CHEBI:83834"/>
        <dbReference type="EC" id="5.2.1.8"/>
    </reaction>
</comment>
<dbReference type="KEGG" id="kng:KNAG_0F00200"/>
<dbReference type="PROSITE" id="PS50059">
    <property type="entry name" value="FKBP_PPIASE"/>
    <property type="match status" value="1"/>
</dbReference>
<evidence type="ECO:0000256" key="4">
    <source>
        <dbReference type="ARBA" id="ARBA00023235"/>
    </source>
</evidence>
<dbReference type="InterPro" id="IPR046357">
    <property type="entry name" value="PPIase_dom_sf"/>
</dbReference>
<dbReference type="PANTHER" id="PTHR45779">
    <property type="entry name" value="PEPTIDYLPROLYL ISOMERASE"/>
    <property type="match status" value="1"/>
</dbReference>
<sequence length="137" mass="14565">MRLSAVLLPAVIGRAFVQALDDVETTVLSGIPEAQCPTKAAIGDLVTVEYVGKLLADNSTFDATKESDGPFKFVIGSSHIIPGMEKGIVGMCIGEKRSMKIPSSMAYGERGFFSVIPPNADLIFDVRLIDAVSSKTD</sequence>
<feature type="chain" id="PRO_5003797393" description="peptidylprolyl isomerase" evidence="7">
    <location>
        <begin position="20"/>
        <end position="137"/>
    </location>
</feature>
<dbReference type="HOGENOM" id="CLU_013615_8_2_1"/>
<keyword evidence="10" id="KW-1185">Reference proteome</keyword>
<evidence type="ECO:0000313" key="10">
    <source>
        <dbReference type="Proteomes" id="UP000006310"/>
    </source>
</evidence>
<evidence type="ECO:0000256" key="5">
    <source>
        <dbReference type="ARBA" id="ARBA00024206"/>
    </source>
</evidence>
<dbReference type="InterPro" id="IPR044609">
    <property type="entry name" value="FKBP2/11"/>
</dbReference>
<keyword evidence="4 6" id="KW-0413">Isomerase</keyword>
<dbReference type="PANTHER" id="PTHR45779:SF7">
    <property type="entry name" value="PEPTIDYLPROLYL ISOMERASE"/>
    <property type="match status" value="1"/>
</dbReference>
<dbReference type="FunFam" id="3.10.50.40:FF:000006">
    <property type="entry name" value="Peptidyl-prolyl cis-trans isomerase"/>
    <property type="match status" value="1"/>
</dbReference>
<dbReference type="OrthoDB" id="1902587at2759"/>
<feature type="domain" description="PPIase FKBP-type" evidence="8">
    <location>
        <begin position="43"/>
        <end position="132"/>
    </location>
</feature>
<dbReference type="STRING" id="1071383.J7RZN0"/>
<evidence type="ECO:0000256" key="2">
    <source>
        <dbReference type="ARBA" id="ARBA00013194"/>
    </source>
</evidence>
<organism evidence="9 10">
    <name type="scientific">Huiozyma naganishii (strain ATCC MYA-139 / BCRC 22969 / CBS 8797 / KCTC 17520 / NBRC 10181 / NCYC 3082 / Yp74L-3)</name>
    <name type="common">Yeast</name>
    <name type="synonym">Kazachstania naganishii</name>
    <dbReference type="NCBI Taxonomy" id="1071383"/>
    <lineage>
        <taxon>Eukaryota</taxon>
        <taxon>Fungi</taxon>
        <taxon>Dikarya</taxon>
        <taxon>Ascomycota</taxon>
        <taxon>Saccharomycotina</taxon>
        <taxon>Saccharomycetes</taxon>
        <taxon>Saccharomycetales</taxon>
        <taxon>Saccharomycetaceae</taxon>
        <taxon>Huiozyma</taxon>
    </lineage>
</organism>
<reference evidence="9 10" key="1">
    <citation type="journal article" date="2011" name="Proc. Natl. Acad. Sci. U.S.A.">
        <title>Evolutionary erosion of yeast sex chromosomes by mating-type switching accidents.</title>
        <authorList>
            <person name="Gordon J.L."/>
            <person name="Armisen D."/>
            <person name="Proux-Wera E."/>
            <person name="Oheigeartaigh S.S."/>
            <person name="Byrne K.P."/>
            <person name="Wolfe K.H."/>
        </authorList>
    </citation>
    <scope>NUCLEOTIDE SEQUENCE [LARGE SCALE GENOMIC DNA]</scope>
    <source>
        <strain evidence="10">ATCC MYA-139 / BCRC 22969 / CBS 8797 / CCRC 22969 / KCTC 17520 / NBRC 10181 / NCYC 3082</strain>
    </source>
</reference>
<evidence type="ECO:0000259" key="8">
    <source>
        <dbReference type="PROSITE" id="PS50059"/>
    </source>
</evidence>
<dbReference type="GO" id="GO:0005528">
    <property type="term" value="F:FK506 binding"/>
    <property type="evidence" value="ECO:0007669"/>
    <property type="project" value="EnsemblFungi"/>
</dbReference>
<name>J7RZN0_HUIN7</name>
<evidence type="ECO:0000256" key="7">
    <source>
        <dbReference type="SAM" id="SignalP"/>
    </source>
</evidence>
<dbReference type="AlphaFoldDB" id="J7RZN0"/>
<dbReference type="GeneID" id="34526407"/>
<comment type="similarity">
    <text evidence="5">Belongs to the FKBP-type PPIase family. FKBP2 subfamily.</text>
</comment>
<dbReference type="GO" id="GO:0016020">
    <property type="term" value="C:membrane"/>
    <property type="evidence" value="ECO:0007669"/>
    <property type="project" value="EnsemblFungi"/>
</dbReference>
<dbReference type="Gene3D" id="3.10.50.40">
    <property type="match status" value="1"/>
</dbReference>
<dbReference type="eggNOG" id="KOG0549">
    <property type="taxonomic scope" value="Eukaryota"/>
</dbReference>
<dbReference type="InterPro" id="IPR001179">
    <property type="entry name" value="PPIase_FKBP_dom"/>
</dbReference>
<keyword evidence="7" id="KW-0732">Signal</keyword>
<dbReference type="GO" id="GO:0005783">
    <property type="term" value="C:endoplasmic reticulum"/>
    <property type="evidence" value="ECO:0007669"/>
    <property type="project" value="TreeGrafter"/>
</dbReference>
<gene>
    <name evidence="9" type="primary">KNAG0F00200</name>
    <name evidence="9" type="ordered locus">KNAG_0F00200</name>
</gene>